<keyword evidence="2" id="KW-1185">Reference proteome</keyword>
<accession>A0A850NF81</accession>
<dbReference type="Proteomes" id="UP000558089">
    <property type="component" value="Unassembled WGS sequence"/>
</dbReference>
<evidence type="ECO:0000313" key="1">
    <source>
        <dbReference type="EMBL" id="NVN19523.1"/>
    </source>
</evidence>
<dbReference type="RefSeq" id="WP_176621067.1">
    <property type="nucleotide sequence ID" value="NZ_WYET01000007.1"/>
</dbReference>
<sequence>MEQRIWIVLLLLIQIVVHGQSPEMVFEPPSPDFISLSLQTHEGELRFGNQDEYFLKSDGTYFKLGDDGYFETDKRSSHNRASRHAFVELLKMRFKKEMFNAMDKTYFTERKQNMYEEEIKSHTAQQHTLTLANALCNKKQSIRLFCNPKEEDCTSAFPKDGYYNEPRNIKGWGGRGASEFQKLRAYTTFVEELFPSVEQWADTLYPDNTLEGYYVVKVQLEQYDFKAGGYWFHTHQFHNRGFLLSWYDLQPANSSERKLLHPNGSSLLLPMAPDKAEDFSEKHQQIFLVFKVSVSLNGLENYRADQLKTTFSLSSPVITIYGDDALTKKVAEMDIGSVEIKTR</sequence>
<dbReference type="AlphaFoldDB" id="A0A850NF81"/>
<gene>
    <name evidence="1" type="ORF">GUA46_14330</name>
</gene>
<reference evidence="1 2" key="1">
    <citation type="submission" date="2020-01" db="EMBL/GenBank/DDBJ databases">
        <title>Draft Genome Analysis of Muricauda sp. HICW Isolated from coastal seawater of PR China.</title>
        <authorList>
            <person name="Chen M.-X."/>
        </authorList>
    </citation>
    <scope>NUCLEOTIDE SEQUENCE [LARGE SCALE GENOMIC DNA]</scope>
    <source>
        <strain evidence="1 2">HICW</strain>
    </source>
</reference>
<dbReference type="EMBL" id="WYET01000007">
    <property type="protein sequence ID" value="NVN19523.1"/>
    <property type="molecule type" value="Genomic_DNA"/>
</dbReference>
<protein>
    <submittedName>
        <fullName evidence="1">Uncharacterized protein</fullName>
    </submittedName>
</protein>
<name>A0A850NF81_9FLAO</name>
<organism evidence="1 2">
    <name type="scientific">Flagellimonas chongwuensis</name>
    <dbReference type="NCBI Taxonomy" id="2697365"/>
    <lineage>
        <taxon>Bacteria</taxon>
        <taxon>Pseudomonadati</taxon>
        <taxon>Bacteroidota</taxon>
        <taxon>Flavobacteriia</taxon>
        <taxon>Flavobacteriales</taxon>
        <taxon>Flavobacteriaceae</taxon>
        <taxon>Flagellimonas</taxon>
    </lineage>
</organism>
<evidence type="ECO:0000313" key="2">
    <source>
        <dbReference type="Proteomes" id="UP000558089"/>
    </source>
</evidence>
<comment type="caution">
    <text evidence="1">The sequence shown here is derived from an EMBL/GenBank/DDBJ whole genome shotgun (WGS) entry which is preliminary data.</text>
</comment>
<proteinExistence type="predicted"/>